<evidence type="ECO:0000313" key="2">
    <source>
        <dbReference type="EMBL" id="KAF6155979.1"/>
    </source>
</evidence>
<sequence length="185" mass="20495">MLKVLLVSGTTGSGKVAKDKRRRVKPSRESGEKVAEGRSATVDDLKVVEERVRLAVLHREEDTSNIVETKANLEEMVKEHDRLGCHLMLKGYSEEEVDAIMADTYAEEEDEEEAEAVGIIDGLDGFSRQTVLDNQGDDVELPKGGSEKAIREISLRIKDLESGLARERKSSKALSAQTELQVRSE</sequence>
<dbReference type="AlphaFoldDB" id="A0A7J7MM40"/>
<evidence type="ECO:0000256" key="1">
    <source>
        <dbReference type="SAM" id="MobiDB-lite"/>
    </source>
</evidence>
<dbReference type="Proteomes" id="UP000541444">
    <property type="component" value="Unassembled WGS sequence"/>
</dbReference>
<gene>
    <name evidence="2" type="ORF">GIB67_039310</name>
</gene>
<dbReference type="EMBL" id="JACGCM010001398">
    <property type="protein sequence ID" value="KAF6155979.1"/>
    <property type="molecule type" value="Genomic_DNA"/>
</dbReference>
<organism evidence="2 3">
    <name type="scientific">Kingdonia uniflora</name>
    <dbReference type="NCBI Taxonomy" id="39325"/>
    <lineage>
        <taxon>Eukaryota</taxon>
        <taxon>Viridiplantae</taxon>
        <taxon>Streptophyta</taxon>
        <taxon>Embryophyta</taxon>
        <taxon>Tracheophyta</taxon>
        <taxon>Spermatophyta</taxon>
        <taxon>Magnoliopsida</taxon>
        <taxon>Ranunculales</taxon>
        <taxon>Circaeasteraceae</taxon>
        <taxon>Kingdonia</taxon>
    </lineage>
</organism>
<accession>A0A7J7MM40</accession>
<evidence type="ECO:0000313" key="3">
    <source>
        <dbReference type="Proteomes" id="UP000541444"/>
    </source>
</evidence>
<proteinExistence type="predicted"/>
<keyword evidence="3" id="KW-1185">Reference proteome</keyword>
<feature type="region of interest" description="Disordered" evidence="1">
    <location>
        <begin position="1"/>
        <end position="40"/>
    </location>
</feature>
<feature type="compositionally biased region" description="Basic and acidic residues" evidence="1">
    <location>
        <begin position="26"/>
        <end position="40"/>
    </location>
</feature>
<comment type="caution">
    <text evidence="2">The sequence shown here is derived from an EMBL/GenBank/DDBJ whole genome shotgun (WGS) entry which is preliminary data.</text>
</comment>
<name>A0A7J7MM40_9MAGN</name>
<protein>
    <submittedName>
        <fullName evidence="2">Uncharacterized protein</fullName>
    </submittedName>
</protein>
<reference evidence="2 3" key="1">
    <citation type="journal article" date="2020" name="IScience">
        <title>Genome Sequencing of the Endangered Kingdonia uniflora (Circaeasteraceae, Ranunculales) Reveals Potential Mechanisms of Evolutionary Specialization.</title>
        <authorList>
            <person name="Sun Y."/>
            <person name="Deng T."/>
            <person name="Zhang A."/>
            <person name="Moore M.J."/>
            <person name="Landis J.B."/>
            <person name="Lin N."/>
            <person name="Zhang H."/>
            <person name="Zhang X."/>
            <person name="Huang J."/>
            <person name="Zhang X."/>
            <person name="Sun H."/>
            <person name="Wang H."/>
        </authorList>
    </citation>
    <scope>NUCLEOTIDE SEQUENCE [LARGE SCALE GENOMIC DNA]</scope>
    <source>
        <strain evidence="2">TB1705</strain>
        <tissue evidence="2">Leaf</tissue>
    </source>
</reference>